<evidence type="ECO:0000313" key="4">
    <source>
        <dbReference type="WBParaSite" id="OFLC_0000083101-mRNA-1"/>
    </source>
</evidence>
<accession>A0A183H022</accession>
<proteinExistence type="predicted"/>
<reference evidence="4" key="1">
    <citation type="submission" date="2016-06" db="UniProtKB">
        <authorList>
            <consortium name="WormBaseParasite"/>
        </authorList>
    </citation>
    <scope>IDENTIFICATION</scope>
</reference>
<protein>
    <submittedName>
        <fullName evidence="2 4">Uncharacterized protein</fullName>
    </submittedName>
</protein>
<evidence type="ECO:0000313" key="3">
    <source>
        <dbReference type="Proteomes" id="UP000267606"/>
    </source>
</evidence>
<organism evidence="4">
    <name type="scientific">Onchocerca flexuosa</name>
    <dbReference type="NCBI Taxonomy" id="387005"/>
    <lineage>
        <taxon>Eukaryota</taxon>
        <taxon>Metazoa</taxon>
        <taxon>Ecdysozoa</taxon>
        <taxon>Nematoda</taxon>
        <taxon>Chromadorea</taxon>
        <taxon>Rhabditida</taxon>
        <taxon>Spirurina</taxon>
        <taxon>Spiruromorpha</taxon>
        <taxon>Filarioidea</taxon>
        <taxon>Onchocercidae</taxon>
        <taxon>Onchocerca</taxon>
    </lineage>
</organism>
<feature type="transmembrane region" description="Helical" evidence="1">
    <location>
        <begin position="12"/>
        <end position="30"/>
    </location>
</feature>
<dbReference type="WBParaSite" id="OFLC_0000083101-mRNA-1">
    <property type="protein sequence ID" value="OFLC_0000083101-mRNA-1"/>
    <property type="gene ID" value="OFLC_0000083101"/>
</dbReference>
<gene>
    <name evidence="2" type="ORF">OFLC_LOCUS832</name>
</gene>
<evidence type="ECO:0000313" key="2">
    <source>
        <dbReference type="EMBL" id="VDO27256.1"/>
    </source>
</evidence>
<name>A0A183H022_9BILA</name>
<keyword evidence="1" id="KW-1133">Transmembrane helix</keyword>
<keyword evidence="1" id="KW-0472">Membrane</keyword>
<reference evidence="2 3" key="2">
    <citation type="submission" date="2018-11" db="EMBL/GenBank/DDBJ databases">
        <authorList>
            <consortium name="Pathogen Informatics"/>
        </authorList>
    </citation>
    <scope>NUCLEOTIDE SEQUENCE [LARGE SCALE GENOMIC DNA]</scope>
</reference>
<keyword evidence="3" id="KW-1185">Reference proteome</keyword>
<sequence>MIYGKEEIGSYQIIVATALITEIIHLFKFFRSFYLEKLHLYGPIVISVCDLFRVKA</sequence>
<dbReference type="AlphaFoldDB" id="A0A183H022"/>
<evidence type="ECO:0000256" key="1">
    <source>
        <dbReference type="SAM" id="Phobius"/>
    </source>
</evidence>
<dbReference type="EMBL" id="UZAJ01000332">
    <property type="protein sequence ID" value="VDO27256.1"/>
    <property type="molecule type" value="Genomic_DNA"/>
</dbReference>
<keyword evidence="1" id="KW-0812">Transmembrane</keyword>
<dbReference type="Proteomes" id="UP000267606">
    <property type="component" value="Unassembled WGS sequence"/>
</dbReference>